<sequence>MMNLFASLVCVLALATSSSLAAPTITVPAAATQYAQFEATGERVFLRKLVHLDLREVFGSAADTEGLAEYFYLDKDELNLWAVNTDLEQVDIYHLDRNATGDFNLELTSSLIVDGTPNSVVYNSRDKVFAVAVAAPVQTDLGFLMIVDAVTMSVISNVTTGNALPDHVSFGPGEACLYSANEGEPDNGVNPYGGVTQVCATDFKSSSTYEISHSDLADLSITEVPEGAHDPNLPGASIADFISYIEPEFITYSEADDEGNYEIYVSCQEVNLLLVYEGNSDTTPDISSEPVRIMPLGFKDHSLENNAIDLVEDDIVDIRTFKGVKGIYQPDTIKAVTQNDKTFVVTANEGDVTGIEEDLDLRLTTDTEGNYILEANDDDTTFITIADNILDSADETILSDLKELPSGPVNVDGELEGLYLYGARSFSVVDGETGEMVFDSGDQFAKMMVKYARAFFNANDAQLNEEKRSKDKGSEVEALAVAHLDGLDLLFVGLERPGLIAVMDISNISSPIFHSFNAVTQDCEVGTQADLADPEAMYFLAASENEFAKDLLIASGAVSSSLTVFEVVVTTGLTNETLMDVCVRAESGEPAYQTFAEATATEAPTSSTPSSAFSVAAPLVMTAVVTSVIALL</sequence>
<dbReference type="Pfam" id="PF22494">
    <property type="entry name" value="choice_anch_I"/>
    <property type="match status" value="1"/>
</dbReference>
<protein>
    <submittedName>
        <fullName evidence="3">Mesenchyme-specific cell surface glycoprotein</fullName>
    </submittedName>
</protein>
<proteinExistence type="predicted"/>
<comment type="caution">
    <text evidence="3">The sequence shown here is derived from an EMBL/GenBank/DDBJ whole genome shotgun (WGS) entry which is preliminary data.</text>
</comment>
<name>A0A2R5GU14_9STRA</name>
<feature type="chain" id="PRO_5015337022" evidence="1">
    <location>
        <begin position="22"/>
        <end position="632"/>
    </location>
</feature>
<dbReference type="InterPro" id="IPR055188">
    <property type="entry name" value="Choice_anch_I"/>
</dbReference>
<keyword evidence="1" id="KW-0732">Signal</keyword>
<evidence type="ECO:0000259" key="2">
    <source>
        <dbReference type="Pfam" id="PF22494"/>
    </source>
</evidence>
<dbReference type="InterPro" id="IPR011045">
    <property type="entry name" value="N2O_reductase_N"/>
</dbReference>
<reference evidence="3 4" key="1">
    <citation type="submission" date="2017-12" db="EMBL/GenBank/DDBJ databases">
        <title>Sequencing, de novo assembly and annotation of complete genome of a new Thraustochytrid species, strain FCC1311.</title>
        <authorList>
            <person name="Sedici K."/>
            <person name="Godart F."/>
            <person name="Aiese Cigliano R."/>
            <person name="Sanseverino W."/>
            <person name="Barakat M."/>
            <person name="Ortet P."/>
            <person name="Marechal E."/>
            <person name="Cagnac O."/>
            <person name="Amato A."/>
        </authorList>
    </citation>
    <scope>NUCLEOTIDE SEQUENCE [LARGE SCALE GENOMIC DNA]</scope>
</reference>
<feature type="domain" description="Choice-of-anchor I" evidence="2">
    <location>
        <begin position="131"/>
        <end position="567"/>
    </location>
</feature>
<evidence type="ECO:0000313" key="3">
    <source>
        <dbReference type="EMBL" id="GBG33248.1"/>
    </source>
</evidence>
<evidence type="ECO:0000256" key="1">
    <source>
        <dbReference type="SAM" id="SignalP"/>
    </source>
</evidence>
<keyword evidence="4" id="KW-1185">Reference proteome</keyword>
<dbReference type="PANTHER" id="PTHR46928:SF1">
    <property type="entry name" value="MESENCHYME-SPECIFIC CELL SURFACE GLYCOPROTEIN"/>
    <property type="match status" value="1"/>
</dbReference>
<organism evidence="3 4">
    <name type="scientific">Hondaea fermentalgiana</name>
    <dbReference type="NCBI Taxonomy" id="2315210"/>
    <lineage>
        <taxon>Eukaryota</taxon>
        <taxon>Sar</taxon>
        <taxon>Stramenopiles</taxon>
        <taxon>Bigyra</taxon>
        <taxon>Labyrinthulomycetes</taxon>
        <taxon>Thraustochytrida</taxon>
        <taxon>Thraustochytriidae</taxon>
        <taxon>Hondaea</taxon>
    </lineage>
</organism>
<dbReference type="SUPFAM" id="SSF50974">
    <property type="entry name" value="Nitrous oxide reductase, N-terminal domain"/>
    <property type="match status" value="1"/>
</dbReference>
<dbReference type="EMBL" id="BEYU01000149">
    <property type="protein sequence ID" value="GBG33248.1"/>
    <property type="molecule type" value="Genomic_DNA"/>
</dbReference>
<feature type="signal peptide" evidence="1">
    <location>
        <begin position="1"/>
        <end position="21"/>
    </location>
</feature>
<dbReference type="InParanoid" id="A0A2R5GU14"/>
<dbReference type="PANTHER" id="PTHR46928">
    <property type="entry name" value="MESENCHYME-SPECIFIC CELL SURFACE GLYCOPROTEIN"/>
    <property type="match status" value="1"/>
</dbReference>
<dbReference type="Proteomes" id="UP000241890">
    <property type="component" value="Unassembled WGS sequence"/>
</dbReference>
<dbReference type="OrthoDB" id="425936at2759"/>
<dbReference type="AlphaFoldDB" id="A0A2R5GU14"/>
<evidence type="ECO:0000313" key="4">
    <source>
        <dbReference type="Proteomes" id="UP000241890"/>
    </source>
</evidence>
<dbReference type="InterPro" id="IPR052956">
    <property type="entry name" value="Mesenchyme-surface_protein"/>
</dbReference>
<accession>A0A2R5GU14</accession>
<gene>
    <name evidence="3" type="ORF">FCC1311_094722</name>
</gene>